<dbReference type="SUPFAM" id="SSF54928">
    <property type="entry name" value="RNA-binding domain, RBD"/>
    <property type="match status" value="1"/>
</dbReference>
<dbReference type="InterPro" id="IPR000504">
    <property type="entry name" value="RRM_dom"/>
</dbReference>
<gene>
    <name evidence="4" type="ORF">ANN_03423</name>
</gene>
<evidence type="ECO:0000256" key="1">
    <source>
        <dbReference type="ARBA" id="ARBA00022884"/>
    </source>
</evidence>
<dbReference type="Gene3D" id="3.30.70.330">
    <property type="match status" value="1"/>
</dbReference>
<evidence type="ECO:0000256" key="2">
    <source>
        <dbReference type="PROSITE-ProRule" id="PRU00176"/>
    </source>
</evidence>
<evidence type="ECO:0000313" key="4">
    <source>
        <dbReference type="EMBL" id="KAJ4451940.1"/>
    </source>
</evidence>
<feature type="domain" description="RRM" evidence="3">
    <location>
        <begin position="46"/>
        <end position="84"/>
    </location>
</feature>
<dbReference type="InterPro" id="IPR012677">
    <property type="entry name" value="Nucleotide-bd_a/b_plait_sf"/>
</dbReference>
<evidence type="ECO:0000313" key="5">
    <source>
        <dbReference type="Proteomes" id="UP001148838"/>
    </source>
</evidence>
<evidence type="ECO:0000259" key="3">
    <source>
        <dbReference type="PROSITE" id="PS50102"/>
    </source>
</evidence>
<keyword evidence="5" id="KW-1185">Reference proteome</keyword>
<protein>
    <recommendedName>
        <fullName evidence="3">RRM domain-containing protein</fullName>
    </recommendedName>
</protein>
<accession>A0ABQ8U364</accession>
<dbReference type="Pfam" id="PF00076">
    <property type="entry name" value="RRM_1"/>
    <property type="match status" value="1"/>
</dbReference>
<sequence>MAPTCASFFLMLRSRRFRVCGRLLTHRAYCSNNPPGRLLGESTMGTRVFVGGLTYRVRERDLEKFFRKYGRIKEIAMKNGFAFVVSC</sequence>
<name>A0ABQ8U364_PERAM</name>
<dbReference type="EMBL" id="JAJSOF020000001">
    <property type="protein sequence ID" value="KAJ4451940.1"/>
    <property type="molecule type" value="Genomic_DNA"/>
</dbReference>
<dbReference type="PANTHER" id="PTHR48038:SF1">
    <property type="entry name" value="RIBONUCLEOPROTEIN RB97D"/>
    <property type="match status" value="1"/>
</dbReference>
<reference evidence="4 5" key="1">
    <citation type="journal article" date="2022" name="Allergy">
        <title>Genome assembly and annotation of Periplaneta americana reveal a comprehensive cockroach allergen profile.</title>
        <authorList>
            <person name="Wang L."/>
            <person name="Xiong Q."/>
            <person name="Saelim N."/>
            <person name="Wang L."/>
            <person name="Nong W."/>
            <person name="Wan A.T."/>
            <person name="Shi M."/>
            <person name="Liu X."/>
            <person name="Cao Q."/>
            <person name="Hui J.H.L."/>
            <person name="Sookrung N."/>
            <person name="Leung T.F."/>
            <person name="Tungtrongchitr A."/>
            <person name="Tsui S.K.W."/>
        </authorList>
    </citation>
    <scope>NUCLEOTIDE SEQUENCE [LARGE SCALE GENOMIC DNA]</scope>
    <source>
        <strain evidence="4">PWHHKU_190912</strain>
    </source>
</reference>
<dbReference type="PROSITE" id="PS50102">
    <property type="entry name" value="RRM"/>
    <property type="match status" value="1"/>
</dbReference>
<comment type="caution">
    <text evidence="4">The sequence shown here is derived from an EMBL/GenBank/DDBJ whole genome shotgun (WGS) entry which is preliminary data.</text>
</comment>
<organism evidence="4 5">
    <name type="scientific">Periplaneta americana</name>
    <name type="common">American cockroach</name>
    <name type="synonym">Blatta americana</name>
    <dbReference type="NCBI Taxonomy" id="6978"/>
    <lineage>
        <taxon>Eukaryota</taxon>
        <taxon>Metazoa</taxon>
        <taxon>Ecdysozoa</taxon>
        <taxon>Arthropoda</taxon>
        <taxon>Hexapoda</taxon>
        <taxon>Insecta</taxon>
        <taxon>Pterygota</taxon>
        <taxon>Neoptera</taxon>
        <taxon>Polyneoptera</taxon>
        <taxon>Dictyoptera</taxon>
        <taxon>Blattodea</taxon>
        <taxon>Blattoidea</taxon>
        <taxon>Blattidae</taxon>
        <taxon>Blattinae</taxon>
        <taxon>Periplaneta</taxon>
    </lineage>
</organism>
<proteinExistence type="predicted"/>
<dbReference type="PANTHER" id="PTHR48038">
    <property type="entry name" value="RIBONUCLEOPROTEIN RB97D"/>
    <property type="match status" value="1"/>
</dbReference>
<dbReference type="InterPro" id="IPR035979">
    <property type="entry name" value="RBD_domain_sf"/>
</dbReference>
<dbReference type="Proteomes" id="UP001148838">
    <property type="component" value="Unassembled WGS sequence"/>
</dbReference>
<keyword evidence="1 2" id="KW-0694">RNA-binding</keyword>